<dbReference type="OrthoDB" id="10259622at2759"/>
<dbReference type="AlphaFoldDB" id="A0A7R8ZZL1"/>
<organism evidence="8">
    <name type="scientific">Cyprideis torosa</name>
    <dbReference type="NCBI Taxonomy" id="163714"/>
    <lineage>
        <taxon>Eukaryota</taxon>
        <taxon>Metazoa</taxon>
        <taxon>Ecdysozoa</taxon>
        <taxon>Arthropoda</taxon>
        <taxon>Crustacea</taxon>
        <taxon>Oligostraca</taxon>
        <taxon>Ostracoda</taxon>
        <taxon>Podocopa</taxon>
        <taxon>Podocopida</taxon>
        <taxon>Cytherocopina</taxon>
        <taxon>Cytheroidea</taxon>
        <taxon>Cytherideidae</taxon>
        <taxon>Cyprideis</taxon>
    </lineage>
</organism>
<dbReference type="EC" id="2.3.1.234" evidence="1"/>
<gene>
    <name evidence="8" type="ORF">CTOB1V02_LOCUS15630</name>
</gene>
<proteinExistence type="predicted"/>
<dbReference type="Pfam" id="PF00814">
    <property type="entry name" value="TsaD"/>
    <property type="match status" value="1"/>
</dbReference>
<dbReference type="PANTHER" id="PTHR11735">
    <property type="entry name" value="TRNA N6-ADENOSINE THREONYLCARBAMOYLTRANSFERASE"/>
    <property type="match status" value="1"/>
</dbReference>
<evidence type="ECO:0000256" key="6">
    <source>
        <dbReference type="ARBA" id="ARBA00048117"/>
    </source>
</evidence>
<protein>
    <recommendedName>
        <fullName evidence="1">N(6)-L-threonylcarbamoyladenine synthase</fullName>
        <ecNumber evidence="1">2.3.1.234</ecNumber>
    </recommendedName>
</protein>
<evidence type="ECO:0000256" key="3">
    <source>
        <dbReference type="ARBA" id="ARBA00022694"/>
    </source>
</evidence>
<dbReference type="PRINTS" id="PR00789">
    <property type="entry name" value="OSIALOPTASE"/>
</dbReference>
<evidence type="ECO:0000256" key="5">
    <source>
        <dbReference type="ARBA" id="ARBA00023315"/>
    </source>
</evidence>
<accession>A0A7R8ZZL1</accession>
<dbReference type="InterPro" id="IPR000905">
    <property type="entry name" value="Gcp-like_dom"/>
</dbReference>
<dbReference type="InterPro" id="IPR043129">
    <property type="entry name" value="ATPase_NBD"/>
</dbReference>
<dbReference type="PANTHER" id="PTHR11735:SF6">
    <property type="entry name" value="TRNA N6-ADENOSINE THREONYLCARBAMOYLTRANSFERASE, MITOCHONDRIAL"/>
    <property type="match status" value="1"/>
</dbReference>
<evidence type="ECO:0000256" key="4">
    <source>
        <dbReference type="ARBA" id="ARBA00022723"/>
    </source>
</evidence>
<comment type="catalytic activity">
    <reaction evidence="6">
        <text>L-threonylcarbamoyladenylate + adenosine(37) in tRNA = N(6)-L-threonylcarbamoyladenosine(37) in tRNA + AMP + H(+)</text>
        <dbReference type="Rhea" id="RHEA:37059"/>
        <dbReference type="Rhea" id="RHEA-COMP:10162"/>
        <dbReference type="Rhea" id="RHEA-COMP:10163"/>
        <dbReference type="ChEBI" id="CHEBI:15378"/>
        <dbReference type="ChEBI" id="CHEBI:73682"/>
        <dbReference type="ChEBI" id="CHEBI:74411"/>
        <dbReference type="ChEBI" id="CHEBI:74418"/>
        <dbReference type="ChEBI" id="CHEBI:456215"/>
        <dbReference type="EC" id="2.3.1.234"/>
    </reaction>
</comment>
<dbReference type="SUPFAM" id="SSF53067">
    <property type="entry name" value="Actin-like ATPase domain"/>
    <property type="match status" value="1"/>
</dbReference>
<sequence>LKSPVILSIESSCDDTCAAIFHEGKIKSNIIHTQLSHTNYGGVVPELASREHLAHILPVVKESLVQAEITLNQVDAIAVTQGPGLLGSLLVGVCFAKSLSASLGIPCIGVHHMQAHILSLFAEDPKPTFPFLCLTEKHGMMPWVKHSTKQPKCSVSPIPADH</sequence>
<keyword evidence="5" id="KW-0012">Acyltransferase</keyword>
<keyword evidence="4" id="KW-0479">Metal-binding</keyword>
<dbReference type="GO" id="GO:0046872">
    <property type="term" value="F:metal ion binding"/>
    <property type="evidence" value="ECO:0007669"/>
    <property type="project" value="UniProtKB-KW"/>
</dbReference>
<keyword evidence="2" id="KW-0808">Transferase</keyword>
<name>A0A7R8ZZL1_9CRUS</name>
<evidence type="ECO:0000259" key="7">
    <source>
        <dbReference type="Pfam" id="PF00814"/>
    </source>
</evidence>
<dbReference type="GO" id="GO:0061711">
    <property type="term" value="F:tRNA N(6)-L-threonylcarbamoyladenine synthase activity"/>
    <property type="evidence" value="ECO:0007669"/>
    <property type="project" value="UniProtKB-EC"/>
</dbReference>
<dbReference type="FunFam" id="3.30.420.40:FF:000012">
    <property type="entry name" value="tRNA N6-adenosine threonylcarbamoyltransferase"/>
    <property type="match status" value="1"/>
</dbReference>
<evidence type="ECO:0000256" key="1">
    <source>
        <dbReference type="ARBA" id="ARBA00012156"/>
    </source>
</evidence>
<dbReference type="PROSITE" id="PS01016">
    <property type="entry name" value="GLYCOPROTEASE"/>
    <property type="match status" value="1"/>
</dbReference>
<dbReference type="InterPro" id="IPR017861">
    <property type="entry name" value="KAE1/TsaD"/>
</dbReference>
<feature type="domain" description="Gcp-like" evidence="7">
    <location>
        <begin position="26"/>
        <end position="134"/>
    </location>
</feature>
<dbReference type="GO" id="GO:0006400">
    <property type="term" value="P:tRNA modification"/>
    <property type="evidence" value="ECO:0007669"/>
    <property type="project" value="UniProtKB-ARBA"/>
</dbReference>
<keyword evidence="3" id="KW-0819">tRNA processing</keyword>
<dbReference type="InterPro" id="IPR017860">
    <property type="entry name" value="Peptidase_M22_CS"/>
</dbReference>
<dbReference type="EMBL" id="OB692394">
    <property type="protein sequence ID" value="CAD7237815.1"/>
    <property type="molecule type" value="Genomic_DNA"/>
</dbReference>
<evidence type="ECO:0000313" key="8">
    <source>
        <dbReference type="EMBL" id="CAD7237815.1"/>
    </source>
</evidence>
<dbReference type="Gene3D" id="3.30.420.40">
    <property type="match status" value="1"/>
</dbReference>
<feature type="non-terminal residue" evidence="8">
    <location>
        <position position="1"/>
    </location>
</feature>
<evidence type="ECO:0000256" key="2">
    <source>
        <dbReference type="ARBA" id="ARBA00022679"/>
    </source>
</evidence>
<reference evidence="8" key="1">
    <citation type="submission" date="2020-11" db="EMBL/GenBank/DDBJ databases">
        <authorList>
            <person name="Tran Van P."/>
        </authorList>
    </citation>
    <scope>NUCLEOTIDE SEQUENCE</scope>
</reference>
<dbReference type="GO" id="GO:0070525">
    <property type="term" value="P:tRNA threonylcarbamoyladenosine metabolic process"/>
    <property type="evidence" value="ECO:0007669"/>
    <property type="project" value="UniProtKB-ARBA"/>
</dbReference>